<evidence type="ECO:0000313" key="2">
    <source>
        <dbReference type="Proteomes" id="UP000266673"/>
    </source>
</evidence>
<dbReference type="AlphaFoldDB" id="A0A397UC16"/>
<sequence>MPIKRKEKADREITNKRQKKKIKTLLKNNTTLNSFFILKMIPTKDRVKKVWDSLKEEEKFLLNNEFTQMHEEWLYLLKNELKSPYYLNIKRKLIEHEKKYSTATKRTQV</sequence>
<dbReference type="Proteomes" id="UP000266673">
    <property type="component" value="Unassembled WGS sequence"/>
</dbReference>
<evidence type="ECO:0000313" key="1">
    <source>
        <dbReference type="EMBL" id="RIB07865.1"/>
    </source>
</evidence>
<organism evidence="1 2">
    <name type="scientific">Gigaspora rosea</name>
    <dbReference type="NCBI Taxonomy" id="44941"/>
    <lineage>
        <taxon>Eukaryota</taxon>
        <taxon>Fungi</taxon>
        <taxon>Fungi incertae sedis</taxon>
        <taxon>Mucoromycota</taxon>
        <taxon>Glomeromycotina</taxon>
        <taxon>Glomeromycetes</taxon>
        <taxon>Diversisporales</taxon>
        <taxon>Gigasporaceae</taxon>
        <taxon>Gigaspora</taxon>
    </lineage>
</organism>
<reference evidence="1 2" key="1">
    <citation type="submission" date="2018-06" db="EMBL/GenBank/DDBJ databases">
        <title>Comparative genomics reveals the genomic features of Rhizophagus irregularis, R. cerebriforme, R. diaphanum and Gigaspora rosea, and their symbiotic lifestyle signature.</title>
        <authorList>
            <person name="Morin E."/>
            <person name="San Clemente H."/>
            <person name="Chen E.C.H."/>
            <person name="De La Providencia I."/>
            <person name="Hainaut M."/>
            <person name="Kuo A."/>
            <person name="Kohler A."/>
            <person name="Murat C."/>
            <person name="Tang N."/>
            <person name="Roy S."/>
            <person name="Loubradou J."/>
            <person name="Henrissat B."/>
            <person name="Grigoriev I.V."/>
            <person name="Corradi N."/>
            <person name="Roux C."/>
            <person name="Martin F.M."/>
        </authorList>
    </citation>
    <scope>NUCLEOTIDE SEQUENCE [LARGE SCALE GENOMIC DNA]</scope>
    <source>
        <strain evidence="1 2">DAOM 194757</strain>
    </source>
</reference>
<proteinExistence type="predicted"/>
<name>A0A397UC16_9GLOM</name>
<keyword evidence="2" id="KW-1185">Reference proteome</keyword>
<dbReference type="EMBL" id="QKWP01001590">
    <property type="protein sequence ID" value="RIB07865.1"/>
    <property type="molecule type" value="Genomic_DNA"/>
</dbReference>
<dbReference type="OrthoDB" id="2488717at2759"/>
<protein>
    <submittedName>
        <fullName evidence="1">Uncharacterized protein</fullName>
    </submittedName>
</protein>
<gene>
    <name evidence="1" type="ORF">C2G38_2213209</name>
</gene>
<comment type="caution">
    <text evidence="1">The sequence shown here is derived from an EMBL/GenBank/DDBJ whole genome shotgun (WGS) entry which is preliminary data.</text>
</comment>
<accession>A0A397UC16</accession>